<dbReference type="GO" id="GO:0006950">
    <property type="term" value="P:response to stress"/>
    <property type="evidence" value="ECO:0007669"/>
    <property type="project" value="TreeGrafter"/>
</dbReference>
<feature type="compositionally biased region" description="Pro residues" evidence="1">
    <location>
        <begin position="10"/>
        <end position="23"/>
    </location>
</feature>
<proteinExistence type="predicted"/>
<evidence type="ECO:0000256" key="1">
    <source>
        <dbReference type="SAM" id="MobiDB-lite"/>
    </source>
</evidence>
<reference evidence="3 4" key="1">
    <citation type="submission" date="2015-06" db="EMBL/GenBank/DDBJ databases">
        <title>Cloning and characterization of the uncialamcin biosynthetic gene cluster.</title>
        <authorList>
            <person name="Yan X."/>
            <person name="Huang T."/>
            <person name="Ge H."/>
            <person name="Shen B."/>
        </authorList>
    </citation>
    <scope>NUCLEOTIDE SEQUENCE [LARGE SCALE GENOMIC DNA]</scope>
    <source>
        <strain evidence="3 4">DCA2648</strain>
    </source>
</reference>
<protein>
    <submittedName>
        <fullName evidence="3">Transcriptional regulator</fullName>
    </submittedName>
</protein>
<dbReference type="GO" id="GO:0003700">
    <property type="term" value="F:DNA-binding transcription factor activity"/>
    <property type="evidence" value="ECO:0007669"/>
    <property type="project" value="InterPro"/>
</dbReference>
<dbReference type="PANTHER" id="PTHR33164:SF43">
    <property type="entry name" value="HTH-TYPE TRANSCRIPTIONAL REPRESSOR YETL"/>
    <property type="match status" value="1"/>
</dbReference>
<keyword evidence="4" id="KW-1185">Reference proteome</keyword>
<evidence type="ECO:0000313" key="3">
    <source>
        <dbReference type="EMBL" id="OKH95905.1"/>
    </source>
</evidence>
<dbReference type="SUPFAM" id="SSF46785">
    <property type="entry name" value="Winged helix' DNA-binding domain"/>
    <property type="match status" value="1"/>
</dbReference>
<gene>
    <name evidence="3" type="ORF">AB852_04060</name>
</gene>
<dbReference type="InterPro" id="IPR036388">
    <property type="entry name" value="WH-like_DNA-bd_sf"/>
</dbReference>
<dbReference type="AlphaFoldDB" id="A0A1Q4VDM5"/>
<evidence type="ECO:0000313" key="4">
    <source>
        <dbReference type="Proteomes" id="UP000186455"/>
    </source>
</evidence>
<feature type="region of interest" description="Disordered" evidence="1">
    <location>
        <begin position="1"/>
        <end position="26"/>
    </location>
</feature>
<dbReference type="Proteomes" id="UP000186455">
    <property type="component" value="Unassembled WGS sequence"/>
</dbReference>
<sequence length="173" mass="19017">MSEYDGYPAHQPPPPSAPGPGPGPGQTLFEFVRHWARRWNSPGDGPARQQGRHVLVTEAVRSLDSRGIVTINAVANEIGIDQSGASRMVKDAVAAGYLEIKPSESDTRRREVTVTSEGLDLLHDAHLWQEAVFDQLSGQWPAQQRAEFHHAMLHLLARSHTLDTDGHVRPDAP</sequence>
<comment type="caution">
    <text evidence="3">The sequence shown here is derived from an EMBL/GenBank/DDBJ whole genome shotgun (WGS) entry which is preliminary data.</text>
</comment>
<dbReference type="EMBL" id="LFBV01000001">
    <property type="protein sequence ID" value="OKH95905.1"/>
    <property type="molecule type" value="Genomic_DNA"/>
</dbReference>
<dbReference type="InterPro" id="IPR039422">
    <property type="entry name" value="MarR/SlyA-like"/>
</dbReference>
<dbReference type="PANTHER" id="PTHR33164">
    <property type="entry name" value="TRANSCRIPTIONAL REGULATOR, MARR FAMILY"/>
    <property type="match status" value="1"/>
</dbReference>
<dbReference type="Pfam" id="PF12802">
    <property type="entry name" value="MarR_2"/>
    <property type="match status" value="1"/>
</dbReference>
<evidence type="ECO:0000259" key="2">
    <source>
        <dbReference type="Pfam" id="PF12802"/>
    </source>
</evidence>
<organism evidence="3 4">
    <name type="scientific">Streptomyces uncialis</name>
    <dbReference type="NCBI Taxonomy" id="1048205"/>
    <lineage>
        <taxon>Bacteria</taxon>
        <taxon>Bacillati</taxon>
        <taxon>Actinomycetota</taxon>
        <taxon>Actinomycetes</taxon>
        <taxon>Kitasatosporales</taxon>
        <taxon>Streptomycetaceae</taxon>
        <taxon>Streptomyces</taxon>
    </lineage>
</organism>
<dbReference type="STRING" id="1048205.AB852_04060"/>
<name>A0A1Q4VDM5_9ACTN</name>
<dbReference type="InterPro" id="IPR000835">
    <property type="entry name" value="HTH_MarR-typ"/>
</dbReference>
<dbReference type="InterPro" id="IPR036390">
    <property type="entry name" value="WH_DNA-bd_sf"/>
</dbReference>
<dbReference type="Gene3D" id="1.10.10.10">
    <property type="entry name" value="Winged helix-like DNA-binding domain superfamily/Winged helix DNA-binding domain"/>
    <property type="match status" value="1"/>
</dbReference>
<accession>A0A1Q4VDM5</accession>
<feature type="domain" description="HTH marR-type" evidence="2">
    <location>
        <begin position="67"/>
        <end position="109"/>
    </location>
</feature>